<feature type="domain" description="AprE-like long alpha-helical hairpin" evidence="11">
    <location>
        <begin position="105"/>
        <end position="292"/>
    </location>
</feature>
<dbReference type="PANTHER" id="PTHR30386:SF17">
    <property type="entry name" value="ALKALINE PROTEASE SECRETION PROTEIN APRE"/>
    <property type="match status" value="1"/>
</dbReference>
<keyword evidence="6 9" id="KW-0812">Transmembrane</keyword>
<dbReference type="Proteomes" id="UP000030063">
    <property type="component" value="Unassembled WGS sequence"/>
</dbReference>
<dbReference type="Gene3D" id="2.40.50.100">
    <property type="match status" value="1"/>
</dbReference>
<dbReference type="RefSeq" id="WP_025167263.1">
    <property type="nucleotide sequence ID" value="NZ_AWSQ01000009.1"/>
</dbReference>
<evidence type="ECO:0000313" key="14">
    <source>
        <dbReference type="Proteomes" id="UP000030063"/>
    </source>
</evidence>
<dbReference type="AlphaFoldDB" id="A0A0A1YDY2"/>
<dbReference type="PANTHER" id="PTHR30386">
    <property type="entry name" value="MEMBRANE FUSION SUBUNIT OF EMRAB-TOLC MULTIDRUG EFFLUX PUMP"/>
    <property type="match status" value="1"/>
</dbReference>
<evidence type="ECO:0000256" key="8">
    <source>
        <dbReference type="ARBA" id="ARBA00023136"/>
    </source>
</evidence>
<dbReference type="NCBIfam" id="TIGR01843">
    <property type="entry name" value="type_I_hlyD"/>
    <property type="match status" value="1"/>
</dbReference>
<dbReference type="GO" id="GO:0009306">
    <property type="term" value="P:protein secretion"/>
    <property type="evidence" value="ECO:0007669"/>
    <property type="project" value="InterPro"/>
</dbReference>
<dbReference type="InterPro" id="IPR050739">
    <property type="entry name" value="MFP"/>
</dbReference>
<reference evidence="13 14" key="1">
    <citation type="journal article" date="2014" name="Genome Announc.">
        <title>Draft Genome Sequence of Petroleum Oil-Degrading Marine Bacterium Pseudomonas taeanensis Strain MS-3, Isolated from a Crude Oil-Contaminated Seashore.</title>
        <authorList>
            <person name="Lee S.Y."/>
            <person name="Kim S.H."/>
            <person name="Lee D.G."/>
            <person name="Shin S."/>
            <person name="Yun S.H."/>
            <person name="Choi C.W."/>
            <person name="Chung Y.H."/>
            <person name="Choi J.S."/>
            <person name="Kahng H.Y."/>
            <person name="Kim S.I."/>
        </authorList>
    </citation>
    <scope>NUCLEOTIDE SEQUENCE [LARGE SCALE GENOMIC DNA]</scope>
    <source>
        <strain evidence="13 14">MS-3</strain>
    </source>
</reference>
<dbReference type="InterPro" id="IPR010129">
    <property type="entry name" value="T1SS_HlyD"/>
</dbReference>
<evidence type="ECO:0000256" key="3">
    <source>
        <dbReference type="ARBA" id="ARBA00022448"/>
    </source>
</evidence>
<dbReference type="OrthoDB" id="9775513at2"/>
<evidence type="ECO:0000256" key="9">
    <source>
        <dbReference type="RuleBase" id="RU365093"/>
    </source>
</evidence>
<evidence type="ECO:0000256" key="10">
    <source>
        <dbReference type="SAM" id="Coils"/>
    </source>
</evidence>
<keyword evidence="5 9" id="KW-0997">Cell inner membrane</keyword>
<gene>
    <name evidence="13" type="ORF">TMS3_0121565</name>
</gene>
<dbReference type="GO" id="GO:0005886">
    <property type="term" value="C:plasma membrane"/>
    <property type="evidence" value="ECO:0007669"/>
    <property type="project" value="UniProtKB-SubCell"/>
</dbReference>
<comment type="caution">
    <text evidence="13">The sequence shown here is derived from an EMBL/GenBank/DDBJ whole genome shotgun (WGS) entry which is preliminary data.</text>
</comment>
<evidence type="ECO:0000256" key="5">
    <source>
        <dbReference type="ARBA" id="ARBA00022519"/>
    </source>
</evidence>
<evidence type="ECO:0000313" key="13">
    <source>
        <dbReference type="EMBL" id="KFX67800.1"/>
    </source>
</evidence>
<keyword evidence="10" id="KW-0175">Coiled coil</keyword>
<proteinExistence type="inferred from homology"/>
<keyword evidence="14" id="KW-1185">Reference proteome</keyword>
<evidence type="ECO:0000256" key="6">
    <source>
        <dbReference type="ARBA" id="ARBA00022692"/>
    </source>
</evidence>
<comment type="subcellular location">
    <subcellularLocation>
        <location evidence="1 9">Cell inner membrane</location>
        <topology evidence="1 9">Single-pass membrane protein</topology>
    </subcellularLocation>
</comment>
<keyword evidence="4 9" id="KW-1003">Cell membrane</keyword>
<dbReference type="PRINTS" id="PR01490">
    <property type="entry name" value="RTXTOXIND"/>
</dbReference>
<dbReference type="InterPro" id="IPR006144">
    <property type="entry name" value="Secretion_HlyD_CS"/>
</dbReference>
<evidence type="ECO:0000256" key="7">
    <source>
        <dbReference type="ARBA" id="ARBA00022989"/>
    </source>
</evidence>
<evidence type="ECO:0000259" key="11">
    <source>
        <dbReference type="Pfam" id="PF25994"/>
    </source>
</evidence>
<feature type="coiled-coil region" evidence="10">
    <location>
        <begin position="245"/>
        <end position="294"/>
    </location>
</feature>
<evidence type="ECO:0000256" key="2">
    <source>
        <dbReference type="ARBA" id="ARBA00009477"/>
    </source>
</evidence>
<organism evidence="13 14">
    <name type="scientific">Pseudomonas taeanensis MS-3</name>
    <dbReference type="NCBI Taxonomy" id="1395571"/>
    <lineage>
        <taxon>Bacteria</taxon>
        <taxon>Pseudomonadati</taxon>
        <taxon>Pseudomonadota</taxon>
        <taxon>Gammaproteobacteria</taxon>
        <taxon>Pseudomonadales</taxon>
        <taxon>Pseudomonadaceae</taxon>
        <taxon>Pseudomonas</taxon>
    </lineage>
</organism>
<evidence type="ECO:0000256" key="4">
    <source>
        <dbReference type="ARBA" id="ARBA00022475"/>
    </source>
</evidence>
<comment type="similarity">
    <text evidence="2 9">Belongs to the membrane fusion protein (MFP) (TC 8.A.1) family.</text>
</comment>
<evidence type="ECO:0000256" key="1">
    <source>
        <dbReference type="ARBA" id="ARBA00004377"/>
    </source>
</evidence>
<dbReference type="Pfam" id="PF26002">
    <property type="entry name" value="Beta-barrel_AprE"/>
    <property type="match status" value="1"/>
</dbReference>
<evidence type="ECO:0000259" key="12">
    <source>
        <dbReference type="Pfam" id="PF26002"/>
    </source>
</evidence>
<sequence length="448" mass="49312">MSDLEFESKSLKLANPAQEVDVDDRRPGRWGMWLVIAGFGGFIIWAVIAPLDAGIVANATVNVTDNRKTIQHLTGGSVEAILVREGDLVKRGQALIELDQTQAVAEQGVVSAQYIVVRTVQNRLQAERDGLTEVNFDPDLLARFADDPRLQAAIALQQRLFTTRRNAVIGEAGILQENIRGAEEQIRGLRQVQGSRRAQIRFLNEELEGVRSLAAEGYVTRNRMLELERSAAELNAALAQNIADIGRARNQIAELKLRTLQLEQNFQKEVQSQLTDAQKEASALTDRLRSLDYEVTHTVIRSPIDGIVLGLNASTIGGVIQPGSVIMNVVPANEPLQVDAMIPVQAIDKMTPGLPVDITFPAFNHAQTPSIPGRVLTVSADRLVDESNKQPYYLAQVEVTPEGMDKLGSNRIRAGMPATVTIKTGERNLMSYLMKPMLDRVDNAFKEQ</sequence>
<accession>A0A0A1YDY2</accession>
<dbReference type="Gene3D" id="2.40.30.170">
    <property type="match status" value="1"/>
</dbReference>
<protein>
    <recommendedName>
        <fullName evidence="9">Membrane fusion protein (MFP) family protein</fullName>
    </recommendedName>
</protein>
<dbReference type="Pfam" id="PF25994">
    <property type="entry name" value="HH_AprE"/>
    <property type="match status" value="1"/>
</dbReference>
<dbReference type="eggNOG" id="COG0845">
    <property type="taxonomic scope" value="Bacteria"/>
</dbReference>
<feature type="domain" description="AprE-like beta-barrel" evidence="12">
    <location>
        <begin position="337"/>
        <end position="425"/>
    </location>
</feature>
<dbReference type="STRING" id="1395571.TMS3_0121565"/>
<feature type="transmembrane region" description="Helical" evidence="9">
    <location>
        <begin position="30"/>
        <end position="48"/>
    </location>
</feature>
<dbReference type="EMBL" id="AWSQ01000009">
    <property type="protein sequence ID" value="KFX67800.1"/>
    <property type="molecule type" value="Genomic_DNA"/>
</dbReference>
<dbReference type="InterPro" id="IPR058982">
    <property type="entry name" value="Beta-barrel_AprE"/>
</dbReference>
<keyword evidence="7 9" id="KW-1133">Transmembrane helix</keyword>
<keyword evidence="3 9" id="KW-0813">Transport</keyword>
<dbReference type="PROSITE" id="PS00543">
    <property type="entry name" value="HLYD_FAMILY"/>
    <property type="match status" value="1"/>
</dbReference>
<keyword evidence="8 9" id="KW-0472">Membrane</keyword>
<name>A0A0A1YDY2_9PSED</name>
<dbReference type="InterPro" id="IPR058781">
    <property type="entry name" value="HH_AprE-like"/>
</dbReference>